<sequence>MKIAIIGGGIAGCAAYLELRKHLPRSEASDPHEIVIYEPYDMSLNTTAEERTEAHTHSSSLLVGGGLGVAPNGLRVLKRLDGELLKDVTRGGYVTSTSHMKNKNSWSLFSMTSSCTDYDIDNPRTLHMVATSRHAFWRALCARVSPRDIANKRVIRVDTNPRGRNVIHFSDGSLPEDVDLVIGADGVKSTTRQAILPEDSRDEHRPHYEGLVGVGGFISSSGIKHLVEPGTMNFIFGGNGFFGYFFSDSAKSAPKRDSPYDVSEPGESLAWWSTYEIAECPNPQTLDMEDVTQQLRARHASWKEPVVQKIIQSLRVENLYPTWTSPTLPTWERDGVVLIGDAAHALPPTSGQGSSQALEDAEALALFLAHYIRNSHGDKGQDTAQAQKRVISAAARSYMTIRKPRVREILDFAQQTQNSKREMGLFKEYLTYAFMKIIGFFPSLMASQVRQVVEYDIADEVSKYITLGR</sequence>
<evidence type="ECO:0000256" key="1">
    <source>
        <dbReference type="ARBA" id="ARBA00007992"/>
    </source>
</evidence>
<feature type="domain" description="FAD-binding" evidence="6">
    <location>
        <begin position="179"/>
        <end position="393"/>
    </location>
</feature>
<dbReference type="AlphaFoldDB" id="A0A9W4HGI8"/>
<dbReference type="PANTHER" id="PTHR13789:SF309">
    <property type="entry name" value="PUTATIVE (AFU_ORTHOLOGUE AFUA_6G14510)-RELATED"/>
    <property type="match status" value="1"/>
</dbReference>
<accession>A0A9W4HGI8</accession>
<dbReference type="EMBL" id="CAJVOS010000012">
    <property type="protein sequence ID" value="CAG8004562.1"/>
    <property type="molecule type" value="Genomic_DNA"/>
</dbReference>
<dbReference type="InterPro" id="IPR002938">
    <property type="entry name" value="FAD-bd"/>
</dbReference>
<dbReference type="GO" id="GO:0004497">
    <property type="term" value="F:monooxygenase activity"/>
    <property type="evidence" value="ECO:0007669"/>
    <property type="project" value="UniProtKB-KW"/>
</dbReference>
<dbReference type="SUPFAM" id="SSF51905">
    <property type="entry name" value="FAD/NAD(P)-binding domain"/>
    <property type="match status" value="1"/>
</dbReference>
<evidence type="ECO:0000256" key="5">
    <source>
        <dbReference type="ARBA" id="ARBA00023033"/>
    </source>
</evidence>
<keyword evidence="8" id="KW-1185">Reference proteome</keyword>
<dbReference type="Gene3D" id="3.50.50.60">
    <property type="entry name" value="FAD/NAD(P)-binding domain"/>
    <property type="match status" value="1"/>
</dbReference>
<evidence type="ECO:0000313" key="7">
    <source>
        <dbReference type="EMBL" id="CAG8004562.1"/>
    </source>
</evidence>
<dbReference type="Proteomes" id="UP001153618">
    <property type="component" value="Unassembled WGS sequence"/>
</dbReference>
<dbReference type="PANTHER" id="PTHR13789">
    <property type="entry name" value="MONOOXYGENASE"/>
    <property type="match status" value="1"/>
</dbReference>
<keyword evidence="4" id="KW-0560">Oxidoreductase</keyword>
<dbReference type="GO" id="GO:0071949">
    <property type="term" value="F:FAD binding"/>
    <property type="evidence" value="ECO:0007669"/>
    <property type="project" value="InterPro"/>
</dbReference>
<comment type="caution">
    <text evidence="7">The sequence shown here is derived from an EMBL/GenBank/DDBJ whole genome shotgun (WGS) entry which is preliminary data.</text>
</comment>
<gene>
    <name evidence="7" type="ORF">POLS_LOCUS1953</name>
</gene>
<comment type="similarity">
    <text evidence="1">Belongs to the paxM FAD-dependent monooxygenase family.</text>
</comment>
<evidence type="ECO:0000259" key="6">
    <source>
        <dbReference type="Pfam" id="PF01494"/>
    </source>
</evidence>
<name>A0A9W4HGI8_PENOL</name>
<dbReference type="Pfam" id="PF01494">
    <property type="entry name" value="FAD_binding_3"/>
    <property type="match status" value="1"/>
</dbReference>
<evidence type="ECO:0000256" key="3">
    <source>
        <dbReference type="ARBA" id="ARBA00022827"/>
    </source>
</evidence>
<keyword evidence="5" id="KW-0503">Monooxygenase</keyword>
<evidence type="ECO:0000256" key="2">
    <source>
        <dbReference type="ARBA" id="ARBA00022630"/>
    </source>
</evidence>
<dbReference type="PRINTS" id="PR00420">
    <property type="entry name" value="RNGMNOXGNASE"/>
</dbReference>
<keyword evidence="2" id="KW-0285">Flavoprotein</keyword>
<reference evidence="7" key="1">
    <citation type="submission" date="2021-07" db="EMBL/GenBank/DDBJ databases">
        <authorList>
            <person name="Branca A.L. A."/>
        </authorList>
    </citation>
    <scope>NUCLEOTIDE SEQUENCE</scope>
</reference>
<dbReference type="OrthoDB" id="16820at2759"/>
<evidence type="ECO:0000256" key="4">
    <source>
        <dbReference type="ARBA" id="ARBA00023002"/>
    </source>
</evidence>
<evidence type="ECO:0000313" key="8">
    <source>
        <dbReference type="Proteomes" id="UP001153618"/>
    </source>
</evidence>
<keyword evidence="3" id="KW-0274">FAD</keyword>
<proteinExistence type="inferred from homology"/>
<dbReference type="InterPro" id="IPR050493">
    <property type="entry name" value="FAD-dep_Monooxygenase_BioMet"/>
</dbReference>
<dbReference type="InterPro" id="IPR036188">
    <property type="entry name" value="FAD/NAD-bd_sf"/>
</dbReference>
<protein>
    <recommendedName>
        <fullName evidence="6">FAD-binding domain-containing protein</fullName>
    </recommendedName>
</protein>
<organism evidence="7 8">
    <name type="scientific">Penicillium olsonii</name>
    <dbReference type="NCBI Taxonomy" id="99116"/>
    <lineage>
        <taxon>Eukaryota</taxon>
        <taxon>Fungi</taxon>
        <taxon>Dikarya</taxon>
        <taxon>Ascomycota</taxon>
        <taxon>Pezizomycotina</taxon>
        <taxon>Eurotiomycetes</taxon>
        <taxon>Eurotiomycetidae</taxon>
        <taxon>Eurotiales</taxon>
        <taxon>Aspergillaceae</taxon>
        <taxon>Penicillium</taxon>
    </lineage>
</organism>